<evidence type="ECO:0000259" key="1">
    <source>
        <dbReference type="Pfam" id="PF01636"/>
    </source>
</evidence>
<dbReference type="InterPro" id="IPR002575">
    <property type="entry name" value="Aminoglycoside_PTrfase"/>
</dbReference>
<organism evidence="2 3">
    <name type="scientific">Actinosynnema pretiosum subsp. pretiosum</name>
    <dbReference type="NCBI Taxonomy" id="103721"/>
    <lineage>
        <taxon>Bacteria</taxon>
        <taxon>Bacillati</taxon>
        <taxon>Actinomycetota</taxon>
        <taxon>Actinomycetes</taxon>
        <taxon>Pseudonocardiales</taxon>
        <taxon>Pseudonocardiaceae</taxon>
        <taxon>Actinosynnema</taxon>
    </lineage>
</organism>
<dbReference type="EMBL" id="CP073249">
    <property type="protein sequence ID" value="QUF02398.1"/>
    <property type="molecule type" value="Genomic_DNA"/>
</dbReference>
<gene>
    <name evidence="2" type="ORF">KCV87_23335</name>
</gene>
<feature type="domain" description="Aminoglycoside phosphotransferase" evidence="1">
    <location>
        <begin position="110"/>
        <end position="169"/>
    </location>
</feature>
<dbReference type="Gene3D" id="3.90.1200.10">
    <property type="match status" value="1"/>
</dbReference>
<reference evidence="2" key="1">
    <citation type="submission" date="2021-04" db="EMBL/GenBank/DDBJ databases">
        <title>Genomic sequence of Actinosynnema pretiosum subsp. pretiosum ATCC 31280 (C-14919).</title>
        <authorList>
            <person name="Bai L."/>
            <person name="Wang X."/>
            <person name="Xiao Y."/>
        </authorList>
    </citation>
    <scope>NUCLEOTIDE SEQUENCE</scope>
    <source>
        <strain evidence="2">ATCC 31280</strain>
    </source>
</reference>
<sequence>MSDVEEELLTGGGMTAVSRVGATVRRTAGPWTPTVHRLLERLAPLGASPVPRGFDERGREVLSYLQGEVAHPPVPEHLRGDDVLVAVARLVRRLHDASTGLVGLTGWRRPALEPAEVVCHGDLAPYNVVFRDGAPVGVIDFDWARPGPRAWDLAYTAYTLAPLSPEWGEPDEQWRRALLLFESYGIPATGLADLVLERLADMVRMIRELPEFGKQRAEGHDRLYLGHSGYVRRHFQDR</sequence>
<proteinExistence type="predicted"/>
<dbReference type="SUPFAM" id="SSF56112">
    <property type="entry name" value="Protein kinase-like (PK-like)"/>
    <property type="match status" value="1"/>
</dbReference>
<evidence type="ECO:0000313" key="3">
    <source>
        <dbReference type="Proteomes" id="UP000677152"/>
    </source>
</evidence>
<dbReference type="InterPro" id="IPR011009">
    <property type="entry name" value="Kinase-like_dom_sf"/>
</dbReference>
<evidence type="ECO:0000313" key="2">
    <source>
        <dbReference type="EMBL" id="QUF02398.1"/>
    </source>
</evidence>
<dbReference type="Pfam" id="PF01636">
    <property type="entry name" value="APH"/>
    <property type="match status" value="1"/>
</dbReference>
<dbReference type="Proteomes" id="UP000677152">
    <property type="component" value="Chromosome"/>
</dbReference>
<protein>
    <submittedName>
        <fullName evidence="2">Aminoglycoside phosphotransferase family protein</fullName>
    </submittedName>
</protein>
<name>A0AA45L3R5_9PSEU</name>
<dbReference type="AlphaFoldDB" id="A0AA45L3R5"/>
<accession>A0AA45L3R5</accession>